<evidence type="ECO:0000256" key="1">
    <source>
        <dbReference type="SAM" id="Phobius"/>
    </source>
</evidence>
<feature type="transmembrane region" description="Helical" evidence="1">
    <location>
        <begin position="20"/>
        <end position="41"/>
    </location>
</feature>
<proteinExistence type="predicted"/>
<accession>A0ABX7C0Y5</accession>
<evidence type="ECO:0000313" key="2">
    <source>
        <dbReference type="EMBL" id="QQR37412.1"/>
    </source>
</evidence>
<keyword evidence="1" id="KW-1133">Transmembrane helix</keyword>
<gene>
    <name evidence="2" type="ORF">JI749_07330</name>
</gene>
<dbReference type="EMBL" id="CP068047">
    <property type="protein sequence ID" value="QQR37412.1"/>
    <property type="molecule type" value="Genomic_DNA"/>
</dbReference>
<organism evidence="2 3">
    <name type="scientific">Devosia oryziradicis</name>
    <dbReference type="NCBI Taxonomy" id="2801335"/>
    <lineage>
        <taxon>Bacteria</taxon>
        <taxon>Pseudomonadati</taxon>
        <taxon>Pseudomonadota</taxon>
        <taxon>Alphaproteobacteria</taxon>
        <taxon>Hyphomicrobiales</taxon>
        <taxon>Devosiaceae</taxon>
        <taxon>Devosia</taxon>
    </lineage>
</organism>
<evidence type="ECO:0000313" key="3">
    <source>
        <dbReference type="Proteomes" id="UP000595460"/>
    </source>
</evidence>
<keyword evidence="3" id="KW-1185">Reference proteome</keyword>
<name>A0ABX7C0Y5_9HYPH</name>
<reference evidence="2 3" key="1">
    <citation type="submission" date="2021-01" db="EMBL/GenBank/DDBJ databases">
        <title>Genome seq and assembly of Devosia sp. G19.</title>
        <authorList>
            <person name="Chhetri G."/>
        </authorList>
    </citation>
    <scope>NUCLEOTIDE SEQUENCE [LARGE SCALE GENOMIC DNA]</scope>
    <source>
        <strain evidence="2 3">G19</strain>
    </source>
</reference>
<sequence length="48" mass="5293">MDQSNTHNGVAPQAWLQHHLPWLSLFALMLGLFRDGTAIGFDPDAMNG</sequence>
<keyword evidence="1" id="KW-0812">Transmembrane</keyword>
<keyword evidence="1" id="KW-0472">Membrane</keyword>
<dbReference type="RefSeq" id="WP_201661610.1">
    <property type="nucleotide sequence ID" value="NZ_CP068047.1"/>
</dbReference>
<protein>
    <submittedName>
        <fullName evidence="2">Uncharacterized protein</fullName>
    </submittedName>
</protein>
<dbReference type="Proteomes" id="UP000595460">
    <property type="component" value="Chromosome"/>
</dbReference>